<dbReference type="EMBL" id="UGOL01000001">
    <property type="protein sequence ID" value="STX78184.1"/>
    <property type="molecule type" value="Genomic_DNA"/>
</dbReference>
<dbReference type="Pfam" id="PF13529">
    <property type="entry name" value="Peptidase_C39_2"/>
    <property type="match status" value="1"/>
</dbReference>
<dbReference type="InterPro" id="IPR039564">
    <property type="entry name" value="Peptidase_C39-like"/>
</dbReference>
<accession>A0A378K8W8</accession>
<dbReference type="RefSeq" id="WP_011945249.1">
    <property type="nucleotide sequence ID" value="NZ_BAZA01000269.1"/>
</dbReference>
<name>A0A378K8W8_LEGPN</name>
<evidence type="ECO:0000313" key="3">
    <source>
        <dbReference type="Proteomes" id="UP000254631"/>
    </source>
</evidence>
<organism evidence="2 3">
    <name type="scientific">Legionella pneumophila</name>
    <dbReference type="NCBI Taxonomy" id="446"/>
    <lineage>
        <taxon>Bacteria</taxon>
        <taxon>Pseudomonadati</taxon>
        <taxon>Pseudomonadota</taxon>
        <taxon>Gammaproteobacteria</taxon>
        <taxon>Legionellales</taxon>
        <taxon>Legionellaceae</taxon>
        <taxon>Legionella</taxon>
    </lineage>
</organism>
<gene>
    <name evidence="2" type="ORF">NCTC12000_00059</name>
</gene>
<evidence type="ECO:0000313" key="2">
    <source>
        <dbReference type="EMBL" id="STX78184.1"/>
    </source>
</evidence>
<protein>
    <submittedName>
        <fullName evidence="2">Peptidase C39 family</fullName>
    </submittedName>
</protein>
<reference evidence="2 3" key="1">
    <citation type="submission" date="2018-06" db="EMBL/GenBank/DDBJ databases">
        <authorList>
            <consortium name="Pathogen Informatics"/>
            <person name="Doyle S."/>
        </authorList>
    </citation>
    <scope>NUCLEOTIDE SEQUENCE [LARGE SCALE GENOMIC DNA]</scope>
    <source>
        <strain evidence="2 3">NCTC12000</strain>
    </source>
</reference>
<dbReference type="Gene3D" id="3.90.70.10">
    <property type="entry name" value="Cysteine proteinases"/>
    <property type="match status" value="1"/>
</dbReference>
<dbReference type="Proteomes" id="UP000254631">
    <property type="component" value="Unassembled WGS sequence"/>
</dbReference>
<feature type="domain" description="Peptidase C39-like" evidence="1">
    <location>
        <begin position="3"/>
        <end position="198"/>
    </location>
</feature>
<dbReference type="AlphaFoldDB" id="A0A378K8W8"/>
<dbReference type="OMA" id="DETTCGP"/>
<evidence type="ECO:0000259" key="1">
    <source>
        <dbReference type="Pfam" id="PF13529"/>
    </source>
</evidence>
<proteinExistence type="predicted"/>
<sequence length="245" mass="27708">MIDFKINSQPNDESCGPTCLHAIYQHYGLDISYEEVASQVESFLSGGTIAPMLGKHALQLGFKVTLYVNNLHLYDPTWFNSDGSSNTDVLREMLMQQMRYKRNQYLARGTHAILDFLTLGGAIYFRCLTAEILKEYFARKIPILTGLSSTYLYNCSREIFNKEGKSRSDPIRGLPCGHFVVLCGYNQKHRLVVVADPYKKNPVSGDNYYTVSIHRLINAIMLGVVTRDGNLLIIEPKYAQASSKF</sequence>